<sequence>MSLKKIFVLSAFIICAGLAVAYYWFKQADKPEQDLVQQTLLNANDSNEAENLALESEVVEPTSSSTPQPKDYYVSVDSAEIRVQPSPTAPSEGTAYLGEHIEALGHQDDWIRIAPIYQLEDDGEQTSQWLPLDVVDDEPVSMKSEQWAQAIISYIEKSDDFSQHDEAFIKATQLLLAEKQCRAHDFVEIGGWVKSINYEDDVYFTYCGGLETSDKIYLDVKTGKIFR</sequence>
<protein>
    <recommendedName>
        <fullName evidence="4">SH3 domain-containing protein</fullName>
    </recommendedName>
</protein>
<feature type="transmembrane region" description="Helical" evidence="1">
    <location>
        <begin position="6"/>
        <end position="25"/>
    </location>
</feature>
<keyword evidence="1" id="KW-1133">Transmembrane helix</keyword>
<proteinExistence type="predicted"/>
<organism evidence="2 3">
    <name type="scientific">Vibrio gelatinilyticus</name>
    <dbReference type="NCBI Taxonomy" id="2893468"/>
    <lineage>
        <taxon>Bacteria</taxon>
        <taxon>Pseudomonadati</taxon>
        <taxon>Pseudomonadota</taxon>
        <taxon>Gammaproteobacteria</taxon>
        <taxon>Vibrionales</taxon>
        <taxon>Vibrionaceae</taxon>
        <taxon>Vibrio</taxon>
    </lineage>
</organism>
<gene>
    <name evidence="2" type="ORF">LNL84_07910</name>
</gene>
<evidence type="ECO:0000313" key="2">
    <source>
        <dbReference type="EMBL" id="MCJ2376759.1"/>
    </source>
</evidence>
<evidence type="ECO:0000256" key="1">
    <source>
        <dbReference type="SAM" id="Phobius"/>
    </source>
</evidence>
<evidence type="ECO:0008006" key="4">
    <source>
        <dbReference type="Google" id="ProtNLM"/>
    </source>
</evidence>
<dbReference type="RefSeq" id="WP_244356663.1">
    <property type="nucleotide sequence ID" value="NZ_JAJNNZ010000005.1"/>
</dbReference>
<dbReference type="Proteomes" id="UP001139488">
    <property type="component" value="Unassembled WGS sequence"/>
</dbReference>
<keyword evidence="1" id="KW-0812">Transmembrane</keyword>
<reference evidence="2" key="1">
    <citation type="submission" date="2021-11" db="EMBL/GenBank/DDBJ databases">
        <title>Vibrio ZSDE26 sp. nov. and Vibrio ZSDZ34 sp. nov., isolated from coastal seawater in Qingdao.</title>
        <authorList>
            <person name="Zhang P."/>
        </authorList>
    </citation>
    <scope>NUCLEOTIDE SEQUENCE</scope>
    <source>
        <strain evidence="2">ZSDZ34</strain>
    </source>
</reference>
<dbReference type="EMBL" id="JAJNNZ010000005">
    <property type="protein sequence ID" value="MCJ2376759.1"/>
    <property type="molecule type" value="Genomic_DNA"/>
</dbReference>
<accession>A0A9X1WAQ4</accession>
<evidence type="ECO:0000313" key="3">
    <source>
        <dbReference type="Proteomes" id="UP001139488"/>
    </source>
</evidence>
<keyword evidence="3" id="KW-1185">Reference proteome</keyword>
<comment type="caution">
    <text evidence="2">The sequence shown here is derived from an EMBL/GenBank/DDBJ whole genome shotgun (WGS) entry which is preliminary data.</text>
</comment>
<dbReference type="AlphaFoldDB" id="A0A9X1WAQ4"/>
<name>A0A9X1WAQ4_9VIBR</name>
<keyword evidence="1" id="KW-0472">Membrane</keyword>